<dbReference type="Proteomes" id="UP000642571">
    <property type="component" value="Unassembled WGS sequence"/>
</dbReference>
<accession>A0ABQ1PRN4</accession>
<name>A0ABQ1PRN4_9BACI</name>
<dbReference type="EMBL" id="BMIN01000002">
    <property type="protein sequence ID" value="GGD01974.1"/>
    <property type="molecule type" value="Genomic_DNA"/>
</dbReference>
<protein>
    <submittedName>
        <fullName evidence="1">Uncharacterized protein</fullName>
    </submittedName>
</protein>
<sequence>MPFTTLTLELAVGRRDSRGIRSLGKTPDRALAKEEAYQLPAGKRVVPQQALAQYGNGIFQLLLHGFKEEVD</sequence>
<comment type="caution">
    <text evidence="1">The sequence shown here is derived from an EMBL/GenBank/DDBJ whole genome shotgun (WGS) entry which is preliminary data.</text>
</comment>
<evidence type="ECO:0000313" key="2">
    <source>
        <dbReference type="Proteomes" id="UP000642571"/>
    </source>
</evidence>
<proteinExistence type="predicted"/>
<gene>
    <name evidence="1" type="ORF">GCM10011389_06700</name>
</gene>
<evidence type="ECO:0000313" key="1">
    <source>
        <dbReference type="EMBL" id="GGD01974.1"/>
    </source>
</evidence>
<keyword evidence="2" id="KW-1185">Reference proteome</keyword>
<reference evidence="2" key="1">
    <citation type="journal article" date="2019" name="Int. J. Syst. Evol. Microbiol.">
        <title>The Global Catalogue of Microorganisms (GCM) 10K type strain sequencing project: providing services to taxonomists for standard genome sequencing and annotation.</title>
        <authorList>
            <consortium name="The Broad Institute Genomics Platform"/>
            <consortium name="The Broad Institute Genome Sequencing Center for Infectious Disease"/>
            <person name="Wu L."/>
            <person name="Ma J."/>
        </authorList>
    </citation>
    <scope>NUCLEOTIDE SEQUENCE [LARGE SCALE GENOMIC DNA]</scope>
    <source>
        <strain evidence="2">CGMCC 1.15353</strain>
    </source>
</reference>
<organism evidence="1 2">
    <name type="scientific">Pontibacillus salipaludis</name>
    <dbReference type="NCBI Taxonomy" id="1697394"/>
    <lineage>
        <taxon>Bacteria</taxon>
        <taxon>Bacillati</taxon>
        <taxon>Bacillota</taxon>
        <taxon>Bacilli</taxon>
        <taxon>Bacillales</taxon>
        <taxon>Bacillaceae</taxon>
        <taxon>Pontibacillus</taxon>
    </lineage>
</organism>